<dbReference type="AlphaFoldDB" id="X1UQ08"/>
<reference evidence="2" key="1">
    <citation type="journal article" date="2014" name="Front. Microbiol.">
        <title>High frequency of phylogenetically diverse reductive dehalogenase-homologous genes in deep subseafloor sedimentary metagenomes.</title>
        <authorList>
            <person name="Kawai M."/>
            <person name="Futagami T."/>
            <person name="Toyoda A."/>
            <person name="Takaki Y."/>
            <person name="Nishi S."/>
            <person name="Hori S."/>
            <person name="Arai W."/>
            <person name="Tsubouchi T."/>
            <person name="Morono Y."/>
            <person name="Uchiyama I."/>
            <person name="Ito T."/>
            <person name="Fujiyama A."/>
            <person name="Inagaki F."/>
            <person name="Takami H."/>
        </authorList>
    </citation>
    <scope>NUCLEOTIDE SEQUENCE</scope>
    <source>
        <strain evidence="2">Expedition CK06-06</strain>
    </source>
</reference>
<accession>X1UQ08</accession>
<name>X1UQ08_9ZZZZ</name>
<keyword evidence="1" id="KW-1133">Transmembrane helix</keyword>
<feature type="non-terminal residue" evidence="2">
    <location>
        <position position="99"/>
    </location>
</feature>
<gene>
    <name evidence="2" type="ORF">S12H4_27055</name>
</gene>
<sequence>MEEKNKEVASQEVRSLPFSIMRSIWLNILLFVLTVFSTFFVGINLSINYKYAEVFAQNSEVSIDLEMLLDPQIILLSFIYAVVLLGILLGHELGHFLTC</sequence>
<feature type="transmembrane region" description="Helical" evidence="1">
    <location>
        <begin position="67"/>
        <end position="89"/>
    </location>
</feature>
<keyword evidence="1" id="KW-0812">Transmembrane</keyword>
<evidence type="ECO:0008006" key="3">
    <source>
        <dbReference type="Google" id="ProtNLM"/>
    </source>
</evidence>
<organism evidence="2">
    <name type="scientific">marine sediment metagenome</name>
    <dbReference type="NCBI Taxonomy" id="412755"/>
    <lineage>
        <taxon>unclassified sequences</taxon>
        <taxon>metagenomes</taxon>
        <taxon>ecological metagenomes</taxon>
    </lineage>
</organism>
<dbReference type="EMBL" id="BARW01015410">
    <property type="protein sequence ID" value="GAI94444.1"/>
    <property type="molecule type" value="Genomic_DNA"/>
</dbReference>
<feature type="transmembrane region" description="Helical" evidence="1">
    <location>
        <begin position="24"/>
        <end position="47"/>
    </location>
</feature>
<protein>
    <recommendedName>
        <fullName evidence="3">Peptidase M50 domain-containing protein</fullName>
    </recommendedName>
</protein>
<proteinExistence type="predicted"/>
<keyword evidence="1" id="KW-0472">Membrane</keyword>
<evidence type="ECO:0000313" key="2">
    <source>
        <dbReference type="EMBL" id="GAI94444.1"/>
    </source>
</evidence>
<comment type="caution">
    <text evidence="2">The sequence shown here is derived from an EMBL/GenBank/DDBJ whole genome shotgun (WGS) entry which is preliminary data.</text>
</comment>
<evidence type="ECO:0000256" key="1">
    <source>
        <dbReference type="SAM" id="Phobius"/>
    </source>
</evidence>